<organism evidence="2 3">
    <name type="scientific">Phytophthora fragariaefolia</name>
    <dbReference type="NCBI Taxonomy" id="1490495"/>
    <lineage>
        <taxon>Eukaryota</taxon>
        <taxon>Sar</taxon>
        <taxon>Stramenopiles</taxon>
        <taxon>Oomycota</taxon>
        <taxon>Peronosporomycetes</taxon>
        <taxon>Peronosporales</taxon>
        <taxon>Peronosporaceae</taxon>
        <taxon>Phytophthora</taxon>
    </lineage>
</organism>
<dbReference type="Proteomes" id="UP001165121">
    <property type="component" value="Unassembled WGS sequence"/>
</dbReference>
<reference evidence="2" key="1">
    <citation type="submission" date="2023-04" db="EMBL/GenBank/DDBJ databases">
        <title>Phytophthora fragariaefolia NBRC 109709.</title>
        <authorList>
            <person name="Ichikawa N."/>
            <person name="Sato H."/>
            <person name="Tonouchi N."/>
        </authorList>
    </citation>
    <scope>NUCLEOTIDE SEQUENCE</scope>
    <source>
        <strain evidence="2">NBRC 109709</strain>
    </source>
</reference>
<name>A0A9W6WTM3_9STRA</name>
<dbReference type="PANTHER" id="PTHR11439:SF483">
    <property type="entry name" value="PEPTIDE SYNTHASE GLIP-LIKE, PUTATIVE (AFU_ORTHOLOGUE AFUA_3G12920)-RELATED"/>
    <property type="match status" value="1"/>
</dbReference>
<dbReference type="OrthoDB" id="125808at2759"/>
<dbReference type="AlphaFoldDB" id="A0A9W6WTM3"/>
<dbReference type="EMBL" id="BSXT01000057">
    <property type="protein sequence ID" value="GMF16263.1"/>
    <property type="molecule type" value="Genomic_DNA"/>
</dbReference>
<dbReference type="PANTHER" id="PTHR11439">
    <property type="entry name" value="GAG-POL-RELATED RETROTRANSPOSON"/>
    <property type="match status" value="1"/>
</dbReference>
<evidence type="ECO:0000313" key="3">
    <source>
        <dbReference type="Proteomes" id="UP001165121"/>
    </source>
</evidence>
<sequence>MIELVYVDDALLFGESDDALASFKLALENAYAVDNFAGMNFFLELEMQWTEAGDEVRVNQNKYASTILKTFAMDKCRAAATPMEEHYRNQLFEGQDQNDFKCRPALGALLYLSVLIRPDLTTAVRLLAQETEESTAPVKNGVVWVFRYLNGTHDHGVVFSRKEGIARDSFVVYCDAIFVGERGRMSSTGYAIFYNGNLVDWGSKKQTMVTLSSTQSVTRLHGVWHTRLLCDTHEVTVWNTQVCVTHINRTVLGINQISVPKNNKETVGGS</sequence>
<comment type="caution">
    <text evidence="2">The sequence shown here is derived from an EMBL/GenBank/DDBJ whole genome shotgun (WGS) entry which is preliminary data.</text>
</comment>
<feature type="domain" description="Reverse transcriptase Ty1/copia-type" evidence="1">
    <location>
        <begin position="4"/>
        <end position="84"/>
    </location>
</feature>
<dbReference type="InterPro" id="IPR013103">
    <property type="entry name" value="RVT_2"/>
</dbReference>
<keyword evidence="3" id="KW-1185">Reference proteome</keyword>
<proteinExistence type="predicted"/>
<gene>
    <name evidence="2" type="ORF">Pfra01_000074500</name>
</gene>
<accession>A0A9W6WTM3</accession>
<evidence type="ECO:0000313" key="2">
    <source>
        <dbReference type="EMBL" id="GMF16263.1"/>
    </source>
</evidence>
<protein>
    <submittedName>
        <fullName evidence="2">Unnamed protein product</fullName>
    </submittedName>
</protein>
<evidence type="ECO:0000259" key="1">
    <source>
        <dbReference type="Pfam" id="PF07727"/>
    </source>
</evidence>
<dbReference type="Pfam" id="PF07727">
    <property type="entry name" value="RVT_2"/>
    <property type="match status" value="1"/>
</dbReference>